<reference evidence="1 2" key="1">
    <citation type="submission" date="2020-09" db="EMBL/GenBank/DDBJ databases">
        <title>De no assembly of potato wild relative species, Solanum commersonii.</title>
        <authorList>
            <person name="Cho K."/>
        </authorList>
    </citation>
    <scope>NUCLEOTIDE SEQUENCE [LARGE SCALE GENOMIC DNA]</scope>
    <source>
        <strain evidence="1">LZ3.2</strain>
        <tissue evidence="1">Leaf</tissue>
    </source>
</reference>
<proteinExistence type="predicted"/>
<keyword evidence="2" id="KW-1185">Reference proteome</keyword>
<dbReference type="PANTHER" id="PTHR33116:SF67">
    <property type="entry name" value="REVERSE TRANSCRIPTASE"/>
    <property type="match status" value="1"/>
</dbReference>
<gene>
    <name evidence="1" type="ORF">H5410_052080</name>
</gene>
<evidence type="ECO:0000313" key="1">
    <source>
        <dbReference type="EMBL" id="KAG5581453.1"/>
    </source>
</evidence>
<protein>
    <submittedName>
        <fullName evidence="1">Uncharacterized protein</fullName>
    </submittedName>
</protein>
<accession>A0A9J5X1Z7</accession>
<dbReference type="OrthoDB" id="1210581at2759"/>
<sequence length="357" mass="40330">MGFDGLAENKIQDFSTTNHGCVGTKAGKRTGPDQQDRFYRNRSSLPDFVTGTRSYRNRFYRKFPMVPSGPLVTGLEPVWTGPEPVLTGSFMYRRLNSLLHFLKCVLSRPVPPCVPVVTCFMINLHFVQVTVVFSSFCTKNFHTKDLLTRTVVFEKVGKEETSSCSGNSVAGLVGVGVSSSSSFISTSSSNFSSKLATIIVVQEVETVIGFQKGKVPLMYLGCPIGHKKKKKQHFSDLMKKVQNKLHAWKGKLLSFGGKTVLINHVLHSMPIHLLAATMPPKCVIKDLYRTFAKFLWNFKEEERSKHWVSWSNICFPKEDGGLGFRSLFNVSKALFAKLWLNFRTKMSIWANFLWNKY</sequence>
<organism evidence="1 2">
    <name type="scientific">Solanum commersonii</name>
    <name type="common">Commerson's wild potato</name>
    <name type="synonym">Commerson's nightshade</name>
    <dbReference type="NCBI Taxonomy" id="4109"/>
    <lineage>
        <taxon>Eukaryota</taxon>
        <taxon>Viridiplantae</taxon>
        <taxon>Streptophyta</taxon>
        <taxon>Embryophyta</taxon>
        <taxon>Tracheophyta</taxon>
        <taxon>Spermatophyta</taxon>
        <taxon>Magnoliopsida</taxon>
        <taxon>eudicotyledons</taxon>
        <taxon>Gunneridae</taxon>
        <taxon>Pentapetalae</taxon>
        <taxon>asterids</taxon>
        <taxon>lamiids</taxon>
        <taxon>Solanales</taxon>
        <taxon>Solanaceae</taxon>
        <taxon>Solanoideae</taxon>
        <taxon>Solaneae</taxon>
        <taxon>Solanum</taxon>
    </lineage>
</organism>
<dbReference type="PANTHER" id="PTHR33116">
    <property type="entry name" value="REVERSE TRANSCRIPTASE ZINC-BINDING DOMAIN-CONTAINING PROTEIN-RELATED-RELATED"/>
    <property type="match status" value="1"/>
</dbReference>
<dbReference type="Proteomes" id="UP000824120">
    <property type="component" value="Chromosome 10"/>
</dbReference>
<dbReference type="AlphaFoldDB" id="A0A9J5X1Z7"/>
<comment type="caution">
    <text evidence="1">The sequence shown here is derived from an EMBL/GenBank/DDBJ whole genome shotgun (WGS) entry which is preliminary data.</text>
</comment>
<name>A0A9J5X1Z7_SOLCO</name>
<evidence type="ECO:0000313" key="2">
    <source>
        <dbReference type="Proteomes" id="UP000824120"/>
    </source>
</evidence>
<dbReference type="EMBL" id="JACXVP010000010">
    <property type="protein sequence ID" value="KAG5581453.1"/>
    <property type="molecule type" value="Genomic_DNA"/>
</dbReference>